<evidence type="ECO:0000313" key="2">
    <source>
        <dbReference type="EMBL" id="KAJ9581904.1"/>
    </source>
</evidence>
<comment type="caution">
    <text evidence="2">The sequence shown here is derived from an EMBL/GenBank/DDBJ whole genome shotgun (WGS) entry which is preliminary data.</text>
</comment>
<reference evidence="2" key="1">
    <citation type="journal article" date="2023" name="IScience">
        <title>Live-bearing cockroach genome reveals convergent evolutionary mechanisms linked to viviparity in insects and beyond.</title>
        <authorList>
            <person name="Fouks B."/>
            <person name="Harrison M.C."/>
            <person name="Mikhailova A.A."/>
            <person name="Marchal E."/>
            <person name="English S."/>
            <person name="Carruthers M."/>
            <person name="Jennings E.C."/>
            <person name="Chiamaka E.L."/>
            <person name="Frigard R.A."/>
            <person name="Pippel M."/>
            <person name="Attardo G.M."/>
            <person name="Benoit J.B."/>
            <person name="Bornberg-Bauer E."/>
            <person name="Tobe S.S."/>
        </authorList>
    </citation>
    <scope>NUCLEOTIDE SEQUENCE</scope>
    <source>
        <strain evidence="2">Stay&amp;Tobe</strain>
    </source>
</reference>
<sequence>YVSLPSIPAFQRFLSSHCPSSIPFFIMTLYIPSYHVLVFLPLFLLPALFVILSITISCASISCLIFFSASFHFSHT</sequence>
<name>A0AAD7ZJI8_DIPPU</name>
<feature type="non-terminal residue" evidence="2">
    <location>
        <position position="76"/>
    </location>
</feature>
<keyword evidence="1" id="KW-1133">Transmembrane helix</keyword>
<keyword evidence="1" id="KW-0472">Membrane</keyword>
<feature type="transmembrane region" description="Helical" evidence="1">
    <location>
        <begin position="20"/>
        <end position="40"/>
    </location>
</feature>
<proteinExistence type="predicted"/>
<dbReference type="Proteomes" id="UP001233999">
    <property type="component" value="Unassembled WGS sequence"/>
</dbReference>
<keyword evidence="1" id="KW-0812">Transmembrane</keyword>
<feature type="non-terminal residue" evidence="2">
    <location>
        <position position="1"/>
    </location>
</feature>
<evidence type="ECO:0000313" key="3">
    <source>
        <dbReference type="Proteomes" id="UP001233999"/>
    </source>
</evidence>
<dbReference type="AlphaFoldDB" id="A0AAD7ZJI8"/>
<dbReference type="EMBL" id="JASPKZ010007836">
    <property type="protein sequence ID" value="KAJ9581904.1"/>
    <property type="molecule type" value="Genomic_DNA"/>
</dbReference>
<reference evidence="2" key="2">
    <citation type="submission" date="2023-05" db="EMBL/GenBank/DDBJ databases">
        <authorList>
            <person name="Fouks B."/>
        </authorList>
    </citation>
    <scope>NUCLEOTIDE SEQUENCE</scope>
    <source>
        <strain evidence="2">Stay&amp;Tobe</strain>
        <tissue evidence="2">Testes</tissue>
    </source>
</reference>
<gene>
    <name evidence="2" type="ORF">L9F63_003763</name>
</gene>
<evidence type="ECO:0000256" key="1">
    <source>
        <dbReference type="SAM" id="Phobius"/>
    </source>
</evidence>
<keyword evidence="3" id="KW-1185">Reference proteome</keyword>
<protein>
    <submittedName>
        <fullName evidence="2">Uncharacterized protein</fullName>
    </submittedName>
</protein>
<organism evidence="2 3">
    <name type="scientific">Diploptera punctata</name>
    <name type="common">Pacific beetle cockroach</name>
    <dbReference type="NCBI Taxonomy" id="6984"/>
    <lineage>
        <taxon>Eukaryota</taxon>
        <taxon>Metazoa</taxon>
        <taxon>Ecdysozoa</taxon>
        <taxon>Arthropoda</taxon>
        <taxon>Hexapoda</taxon>
        <taxon>Insecta</taxon>
        <taxon>Pterygota</taxon>
        <taxon>Neoptera</taxon>
        <taxon>Polyneoptera</taxon>
        <taxon>Dictyoptera</taxon>
        <taxon>Blattodea</taxon>
        <taxon>Blaberoidea</taxon>
        <taxon>Blaberidae</taxon>
        <taxon>Diplopterinae</taxon>
        <taxon>Diploptera</taxon>
    </lineage>
</organism>
<accession>A0AAD7ZJI8</accession>
<feature type="transmembrane region" description="Helical" evidence="1">
    <location>
        <begin position="47"/>
        <end position="73"/>
    </location>
</feature>